<dbReference type="InterPro" id="IPR011763">
    <property type="entry name" value="COA_CT_C"/>
</dbReference>
<dbReference type="Pfam" id="PF02785">
    <property type="entry name" value="Biotin_carb_C"/>
    <property type="match status" value="1"/>
</dbReference>
<dbReference type="PROSITE" id="PS50975">
    <property type="entry name" value="ATP_GRASP"/>
    <property type="match status" value="1"/>
</dbReference>
<dbReference type="Pfam" id="PF00289">
    <property type="entry name" value="Biotin_carb_N"/>
    <property type="match status" value="1"/>
</dbReference>
<dbReference type="InterPro" id="IPR005479">
    <property type="entry name" value="CPAse_ATP-bd"/>
</dbReference>
<dbReference type="SUPFAM" id="SSF56059">
    <property type="entry name" value="Glutathione synthetase ATP-binding domain-like"/>
    <property type="match status" value="1"/>
</dbReference>
<dbReference type="PANTHER" id="PTHR18866:SF33">
    <property type="entry name" value="METHYLCROTONOYL-COA CARBOXYLASE SUBUNIT ALPHA, MITOCHONDRIAL-RELATED"/>
    <property type="match status" value="1"/>
</dbReference>
<keyword evidence="7 11" id="KW-0067">ATP-binding</keyword>
<dbReference type="RefSeq" id="WP_311558599.1">
    <property type="nucleotide sequence ID" value="NZ_JAVREJ010000016.1"/>
</dbReference>
<dbReference type="Proteomes" id="UP001183202">
    <property type="component" value="Unassembled WGS sequence"/>
</dbReference>
<dbReference type="Pfam" id="PF02786">
    <property type="entry name" value="CPSase_L_D2"/>
    <property type="match status" value="1"/>
</dbReference>
<dbReference type="InterPro" id="IPR000089">
    <property type="entry name" value="Biotin_lipoyl"/>
</dbReference>
<evidence type="ECO:0000256" key="9">
    <source>
        <dbReference type="ARBA" id="ARBA00023160"/>
    </source>
</evidence>
<dbReference type="InterPro" id="IPR011764">
    <property type="entry name" value="Biotin_carboxylation_dom"/>
</dbReference>
<evidence type="ECO:0000259" key="14">
    <source>
        <dbReference type="PROSITE" id="PS50975"/>
    </source>
</evidence>
<dbReference type="Gene3D" id="3.30.470.20">
    <property type="entry name" value="ATP-grasp fold, B domain"/>
    <property type="match status" value="1"/>
</dbReference>
<keyword evidence="6" id="KW-0276">Fatty acid metabolism</keyword>
<dbReference type="InterPro" id="IPR016185">
    <property type="entry name" value="PreATP-grasp_dom_sf"/>
</dbReference>
<feature type="region of interest" description="Disordered" evidence="12">
    <location>
        <begin position="773"/>
        <end position="793"/>
    </location>
</feature>
<dbReference type="SMART" id="SM00878">
    <property type="entry name" value="Biotin_carb_C"/>
    <property type="match status" value="1"/>
</dbReference>
<dbReference type="Gene3D" id="2.40.50.100">
    <property type="match status" value="1"/>
</dbReference>
<dbReference type="SUPFAM" id="SSF52440">
    <property type="entry name" value="PreATP-grasp domain"/>
    <property type="match status" value="1"/>
</dbReference>
<dbReference type="InterPro" id="IPR050856">
    <property type="entry name" value="Biotin_carboxylase_complex"/>
</dbReference>
<organism evidence="17 18">
    <name type="scientific">Pseudonocardia charpentierae</name>
    <dbReference type="NCBI Taxonomy" id="3075545"/>
    <lineage>
        <taxon>Bacteria</taxon>
        <taxon>Bacillati</taxon>
        <taxon>Actinomycetota</taxon>
        <taxon>Actinomycetes</taxon>
        <taxon>Pseudonocardiales</taxon>
        <taxon>Pseudonocardiaceae</taxon>
        <taxon>Pseudonocardia</taxon>
    </lineage>
</organism>
<keyword evidence="18" id="KW-1185">Reference proteome</keyword>
<dbReference type="SUPFAM" id="SSF51246">
    <property type="entry name" value="Rudiment single hybrid motif"/>
    <property type="match status" value="1"/>
</dbReference>
<evidence type="ECO:0000256" key="5">
    <source>
        <dbReference type="ARBA" id="ARBA00022741"/>
    </source>
</evidence>
<dbReference type="CDD" id="cd06850">
    <property type="entry name" value="biotinyl_domain"/>
    <property type="match status" value="1"/>
</dbReference>
<dbReference type="PROSITE" id="PS00866">
    <property type="entry name" value="CPSASE_1"/>
    <property type="match status" value="1"/>
</dbReference>
<dbReference type="InterPro" id="IPR005481">
    <property type="entry name" value="BC-like_N"/>
</dbReference>
<dbReference type="Pfam" id="PF08326">
    <property type="entry name" value="ACC_central"/>
    <property type="match status" value="1"/>
</dbReference>
<evidence type="ECO:0000256" key="1">
    <source>
        <dbReference type="ARBA" id="ARBA00001953"/>
    </source>
</evidence>
<keyword evidence="9" id="KW-0275">Fatty acid biosynthesis</keyword>
<evidence type="ECO:0000256" key="10">
    <source>
        <dbReference type="ARBA" id="ARBA00023267"/>
    </source>
</evidence>
<keyword evidence="4" id="KW-0436">Ligase</keyword>
<evidence type="ECO:0000256" key="4">
    <source>
        <dbReference type="ARBA" id="ARBA00022598"/>
    </source>
</evidence>
<dbReference type="Pfam" id="PF01039">
    <property type="entry name" value="Carboxyl_trans"/>
    <property type="match status" value="1"/>
</dbReference>
<dbReference type="Pfam" id="PF00364">
    <property type="entry name" value="Biotin_lipoyl"/>
    <property type="match status" value="1"/>
</dbReference>
<evidence type="ECO:0000256" key="6">
    <source>
        <dbReference type="ARBA" id="ARBA00022832"/>
    </source>
</evidence>
<comment type="caution">
    <text evidence="17">The sequence shown here is derived from an EMBL/GenBank/DDBJ whole genome shotgun (WGS) entry which is preliminary data.</text>
</comment>
<evidence type="ECO:0000259" key="16">
    <source>
        <dbReference type="PROSITE" id="PS50989"/>
    </source>
</evidence>
<proteinExistence type="predicted"/>
<dbReference type="EC" id="6.3.4.14" evidence="2"/>
<sequence>MDAGGTGAGRRPFERLAIVNRGEPAMRLVNAVREWNAEGRPSLRTIALYTAADRRAMFVREADEAVLIGPDTDGAATEMGPNPYLDLPGLARALRACRADAVWPGWGFVSERAEFAELCRDLGIVFVGPSPEVMRALGDKIGSKVLATRVGVPMAPWSGGPVADVAAARASAEEIGYPLMVKATAGGGGRGIRFVGRPEELDEAFTRASAEGARTAGDATVFLERALRGGRHVEVQVVADSAGDVWTLGVRDCTVQRRNQKVLEESASVALDAAQEDLLRTSAAELVRAAGYVNAGTVEFLYDPRERQLSFLEVNTRLQVEHPVTEATTGVDIVKLQLHVAMGGRLADIAATTPPAHGHAIEARLTAEDPEQGFAPAPGLIEHLVLPGGPGVRVDTGVAAGDTIPPQFDSMIAKVIAWGRDRDEARGRLARALRQTSVVIDGGTTNKAFLLDLLDRPQVRTGDVDTGWLDRLMAEGYRPPRRLDVALLAVAVEAEDEHAARQREQLFASAERGRPEVGYETWHQIDVRAAGDAYRLRVAQTRGNRYRVELEGVRVDVTAERIGRFERRLTVAGRTYAVLVAPQGPDYVVEVDGAVHRISGGEAGLVRAPAPAMVVAIPVAAGDTVTAGDTLAVVESMKLETALRAPFAGRVREVLVAVNTQVEGGTTLLRLEPAGDAAPASAVAEQRVGLAALATTDAGASRASSSDAAADTLAALRSLVLGYDIDEADARELPRALSAARDALPDDDPDVLAGELAIMQIFADLSALSRNRRGPEVEEAQPEGVPEADSAERAHNPQEYLYAFLRSRDADAEGLPAPFRARLRAALAHYGVFDLDDPGDQALAGALYRMFLAHRRARAHVPVVLDLLQWRLTHTEVLADLPPAVREEYLRTLEHLIAATQVRHPVVGDLARQVRFRGFDEPLLAAARTRGQEQVRVELDRLATTTDPAVRAALIDDIVAAAEPILSVFGAPHHAAMLEVMTRRYYRIRHLTDVNVVDRGGRPLLSAAYRHGGRDHIVLATTVHTAPEAPRAGEPRAVQADLRRIISRLPADSTVLLDLYVTAGEAPDDPDRSAEKIREMLGSLPAPLDRVAVAVRRRASDERSNWFTFHPAVSTAGADAPEVNRQPVEDRTLRGLHPMVAERLGLWRLSNFTLTRLPSPVDVHLFRAVGRNVPDDRRLVALSDVRDLSVVRDAHGRVRALPQLEQILDACLDALRAARAATPNDNLAGADARSEWNRVLLYVWPVVDLPLDEFDNVVSQLAPRTEGLGLEQILVQFRAAPQLLGGGTEPKELLLRLSRPPGAGLTVRVTNPPAGPLRELDAYTQKVIRARRRGAVYPYELVPMLVRNPDPGGEPGTFTEYDLDDTGAPVPVERAPGSNTANIVLGTVTTPTARYPEGMRRVVLIGDPTRALGAIAAEECHRVVAAIELARRMSAPIEWFAVSAGAKIAMDSGTENMDWISRVLRAIIEFTQDGGEINVVVTGINVGAQPYWNAEATMLMHTRGILVMTPDSAMVLTGKQSLDYSGGVSAEDNFGIGGYDRIMGPNGQAQYWAPDLSNAMDVLLAHYAHTYRAPGERFPRPAPTSDPDRRDVREAPHTGGEFTRVGEIFHVATNPERKKPFDIRSVLRAVADADHAPLERWVDMLDAENVVVYDAHLGGHPVALLGIESRPLPRRGPTPVDGPTTFTAGTLFPKSSKKTARAINAASGNRPLVVLANLSGFDGSPESLRQLQLEYGAEIGRAVVNFDGPIVFCVISRYHGGAFVVFSGTLNESMEVAAVEGSHASVIGGAPAAAVVFAGEVNKRTAADPRVTDLETRIAKATAAGAEGEAARLSAELAAIRPGVRSDKLGEVAAEFDAAHSVERAHRMGSVHRIVPSADLRPYLIDAVRRGMARFTG</sequence>
<evidence type="ECO:0000256" key="7">
    <source>
        <dbReference type="ARBA" id="ARBA00022840"/>
    </source>
</evidence>
<evidence type="ECO:0000256" key="11">
    <source>
        <dbReference type="PROSITE-ProRule" id="PRU00409"/>
    </source>
</evidence>
<protein>
    <recommendedName>
        <fullName evidence="2">biotin carboxylase</fullName>
        <ecNumber evidence="2">6.3.4.14</ecNumber>
    </recommendedName>
</protein>
<keyword evidence="3" id="KW-0444">Lipid biosynthesis</keyword>
<evidence type="ECO:0000259" key="15">
    <source>
        <dbReference type="PROSITE" id="PS50979"/>
    </source>
</evidence>
<keyword evidence="5 11" id="KW-0547">Nucleotide-binding</keyword>
<feature type="domain" description="Biotin carboxylation" evidence="15">
    <location>
        <begin position="12"/>
        <end position="474"/>
    </location>
</feature>
<dbReference type="PANTHER" id="PTHR18866">
    <property type="entry name" value="CARBOXYLASE:PYRUVATE/ACETYL-COA/PROPIONYL-COA CARBOXYLASE"/>
    <property type="match status" value="1"/>
</dbReference>
<comment type="cofactor">
    <cofactor evidence="1">
        <name>biotin</name>
        <dbReference type="ChEBI" id="CHEBI:57586"/>
    </cofactor>
</comment>
<name>A0ABU2NFS7_9PSEU</name>
<feature type="compositionally biased region" description="Basic and acidic residues" evidence="12">
    <location>
        <begin position="1586"/>
        <end position="1596"/>
    </location>
</feature>
<keyword evidence="8" id="KW-0443">Lipid metabolism</keyword>
<dbReference type="SUPFAM" id="SSF51230">
    <property type="entry name" value="Single hybrid motif"/>
    <property type="match status" value="1"/>
</dbReference>
<gene>
    <name evidence="17" type="ORF">RM445_21420</name>
</gene>
<dbReference type="InterPro" id="IPR011054">
    <property type="entry name" value="Rudment_hybrid_motif"/>
</dbReference>
<dbReference type="PROSITE" id="PS50968">
    <property type="entry name" value="BIOTINYL_LIPOYL"/>
    <property type="match status" value="1"/>
</dbReference>
<feature type="domain" description="ATP-grasp" evidence="14">
    <location>
        <begin position="144"/>
        <end position="342"/>
    </location>
</feature>
<dbReference type="SUPFAM" id="SSF52096">
    <property type="entry name" value="ClpP/crotonase"/>
    <property type="match status" value="2"/>
</dbReference>
<dbReference type="PROSITE" id="PS00867">
    <property type="entry name" value="CPSASE_2"/>
    <property type="match status" value="1"/>
</dbReference>
<evidence type="ECO:0000256" key="3">
    <source>
        <dbReference type="ARBA" id="ARBA00022516"/>
    </source>
</evidence>
<dbReference type="InterPro" id="IPR013537">
    <property type="entry name" value="AcCoA_COase_cen"/>
</dbReference>
<dbReference type="Gene3D" id="3.90.226.10">
    <property type="entry name" value="2-enoyl-CoA Hydratase, Chain A, domain 1"/>
    <property type="match status" value="2"/>
</dbReference>
<dbReference type="InterPro" id="IPR011053">
    <property type="entry name" value="Single_hybrid_motif"/>
</dbReference>
<dbReference type="PROSITE" id="PS50989">
    <property type="entry name" value="COA_CT_CTER"/>
    <property type="match status" value="1"/>
</dbReference>
<dbReference type="InterPro" id="IPR011761">
    <property type="entry name" value="ATP-grasp"/>
</dbReference>
<dbReference type="EMBL" id="JAVREJ010000016">
    <property type="protein sequence ID" value="MDT0352094.1"/>
    <property type="molecule type" value="Genomic_DNA"/>
</dbReference>
<dbReference type="PROSITE" id="PS50979">
    <property type="entry name" value="BC"/>
    <property type="match status" value="1"/>
</dbReference>
<evidence type="ECO:0000313" key="17">
    <source>
        <dbReference type="EMBL" id="MDT0352094.1"/>
    </source>
</evidence>
<dbReference type="InterPro" id="IPR034733">
    <property type="entry name" value="AcCoA_carboxyl_beta"/>
</dbReference>
<feature type="domain" description="CoA carboxyltransferase C-terminal" evidence="16">
    <location>
        <begin position="1584"/>
        <end position="1897"/>
    </location>
</feature>
<feature type="region of interest" description="Disordered" evidence="12">
    <location>
        <begin position="1575"/>
        <end position="1598"/>
    </location>
</feature>
<dbReference type="InterPro" id="IPR029045">
    <property type="entry name" value="ClpP/crotonase-like_dom_sf"/>
</dbReference>
<dbReference type="InterPro" id="IPR005482">
    <property type="entry name" value="Biotin_COase_C"/>
</dbReference>
<reference evidence="18" key="1">
    <citation type="submission" date="2023-07" db="EMBL/GenBank/DDBJ databases">
        <title>30 novel species of actinomycetes from the DSMZ collection.</title>
        <authorList>
            <person name="Nouioui I."/>
        </authorList>
    </citation>
    <scope>NUCLEOTIDE SEQUENCE [LARGE SCALE GENOMIC DNA]</scope>
    <source>
        <strain evidence="18">DSM 45834</strain>
    </source>
</reference>
<evidence type="ECO:0000259" key="13">
    <source>
        <dbReference type="PROSITE" id="PS50968"/>
    </source>
</evidence>
<evidence type="ECO:0000256" key="12">
    <source>
        <dbReference type="SAM" id="MobiDB-lite"/>
    </source>
</evidence>
<keyword evidence="10" id="KW-0092">Biotin</keyword>
<evidence type="ECO:0000256" key="2">
    <source>
        <dbReference type="ARBA" id="ARBA00013263"/>
    </source>
</evidence>
<feature type="domain" description="Lipoyl-binding" evidence="13">
    <location>
        <begin position="593"/>
        <end position="672"/>
    </location>
</feature>
<accession>A0ABU2NFS7</accession>
<evidence type="ECO:0000256" key="8">
    <source>
        <dbReference type="ARBA" id="ARBA00023098"/>
    </source>
</evidence>
<evidence type="ECO:0000313" key="18">
    <source>
        <dbReference type="Proteomes" id="UP001183202"/>
    </source>
</evidence>